<evidence type="ECO:0000256" key="5">
    <source>
        <dbReference type="ARBA" id="ARBA00022741"/>
    </source>
</evidence>
<dbReference type="InterPro" id="IPR027417">
    <property type="entry name" value="P-loop_NTPase"/>
</dbReference>
<evidence type="ECO:0000256" key="9">
    <source>
        <dbReference type="RuleBase" id="RU363066"/>
    </source>
</evidence>
<dbReference type="InterPro" id="IPR006001">
    <property type="entry name" value="Therm_gnt_kin"/>
</dbReference>
<sequence>MHRPIVVMGVSGAGKTEVGAALAARLGATFKDADDLHPLPNVEKMTAGVPLTDEDRWPWLRLVGSELAAEHPHGIVVACSALKRAYRDAIRAAAPSTRFILLKVDPSVLMERLVQRPGHFMPPSLLTSQLETLEALETAEAGMTLISEGGIEALVDQILTKSSQERLAVPAGTDQNEKMIF</sequence>
<dbReference type="Pfam" id="PF01202">
    <property type="entry name" value="SKI"/>
    <property type="match status" value="1"/>
</dbReference>
<keyword evidence="7 9" id="KW-0067">ATP-binding</keyword>
<protein>
    <recommendedName>
        <fullName evidence="3 9">Gluconokinase</fullName>
        <ecNumber evidence="3 9">2.7.1.12</ecNumber>
    </recommendedName>
</protein>
<comment type="catalytic activity">
    <reaction evidence="8 9">
        <text>D-gluconate + ATP = 6-phospho-D-gluconate + ADP + H(+)</text>
        <dbReference type="Rhea" id="RHEA:19433"/>
        <dbReference type="ChEBI" id="CHEBI:15378"/>
        <dbReference type="ChEBI" id="CHEBI:18391"/>
        <dbReference type="ChEBI" id="CHEBI:30616"/>
        <dbReference type="ChEBI" id="CHEBI:58759"/>
        <dbReference type="ChEBI" id="CHEBI:456216"/>
        <dbReference type="EC" id="2.7.1.12"/>
    </reaction>
</comment>
<evidence type="ECO:0000256" key="8">
    <source>
        <dbReference type="ARBA" id="ARBA00048090"/>
    </source>
</evidence>
<evidence type="ECO:0000313" key="10">
    <source>
        <dbReference type="EMBL" id="WXK92932.1"/>
    </source>
</evidence>
<keyword evidence="5 9" id="KW-0547">Nucleotide-binding</keyword>
<evidence type="ECO:0000313" key="11">
    <source>
        <dbReference type="Proteomes" id="UP001623384"/>
    </source>
</evidence>
<gene>
    <name evidence="10" type="ORF">WHH00_18015</name>
</gene>
<dbReference type="PANTHER" id="PTHR43442">
    <property type="entry name" value="GLUCONOKINASE-RELATED"/>
    <property type="match status" value="1"/>
</dbReference>
<dbReference type="CDD" id="cd02021">
    <property type="entry name" value="GntK"/>
    <property type="match status" value="1"/>
</dbReference>
<evidence type="ECO:0000256" key="4">
    <source>
        <dbReference type="ARBA" id="ARBA00022679"/>
    </source>
</evidence>
<dbReference type="Gene3D" id="3.40.50.300">
    <property type="entry name" value="P-loop containing nucleotide triphosphate hydrolases"/>
    <property type="match status" value="1"/>
</dbReference>
<dbReference type="EMBL" id="CP148033">
    <property type="protein sequence ID" value="WXK92932.1"/>
    <property type="molecule type" value="Genomic_DNA"/>
</dbReference>
<dbReference type="EC" id="2.7.1.12" evidence="3 9"/>
<dbReference type="PANTHER" id="PTHR43442:SF3">
    <property type="entry name" value="GLUCONOKINASE-RELATED"/>
    <property type="match status" value="1"/>
</dbReference>
<keyword evidence="6 9" id="KW-0418">Kinase</keyword>
<dbReference type="RefSeq" id="WP_406634960.1">
    <property type="nucleotide sequence ID" value="NZ_CP148033.1"/>
</dbReference>
<accession>A0ABZ2R466</accession>
<dbReference type="InterPro" id="IPR031322">
    <property type="entry name" value="Shikimate/glucono_kinase"/>
</dbReference>
<evidence type="ECO:0000256" key="3">
    <source>
        <dbReference type="ARBA" id="ARBA00012054"/>
    </source>
</evidence>
<organism evidence="10 11">
    <name type="scientific">Pseudarthrobacter quantipunctorum</name>
    <dbReference type="NCBI Taxonomy" id="3128980"/>
    <lineage>
        <taxon>Bacteria</taxon>
        <taxon>Bacillati</taxon>
        <taxon>Actinomycetota</taxon>
        <taxon>Actinomycetes</taxon>
        <taxon>Micrococcales</taxon>
        <taxon>Micrococcaceae</taxon>
        <taxon>Pseudarthrobacter</taxon>
    </lineage>
</organism>
<proteinExistence type="inferred from homology"/>
<evidence type="ECO:0000256" key="1">
    <source>
        <dbReference type="ARBA" id="ARBA00004761"/>
    </source>
</evidence>
<reference evidence="10 11" key="1">
    <citation type="submission" date="2024-03" db="EMBL/GenBank/DDBJ databases">
        <title>Rhodococcus navarretei sp. nov. and Pseudarthrobacter quantumdoti sp. nov., two new species with the ability to biosynthesize Quantum Dots isolated from soil samples at Union Glacier, Antarctica.</title>
        <authorList>
            <person name="Vargas M."/>
        </authorList>
    </citation>
    <scope>NUCLEOTIDE SEQUENCE [LARGE SCALE GENOMIC DNA]</scope>
    <source>
        <strain evidence="10 11">RC-2-3</strain>
    </source>
</reference>
<evidence type="ECO:0000256" key="2">
    <source>
        <dbReference type="ARBA" id="ARBA00008420"/>
    </source>
</evidence>
<comment type="pathway">
    <text evidence="1">Carbohydrate acid metabolism.</text>
</comment>
<keyword evidence="4 9" id="KW-0808">Transferase</keyword>
<dbReference type="Proteomes" id="UP001623384">
    <property type="component" value="Chromosome"/>
</dbReference>
<dbReference type="NCBIfam" id="TIGR01313">
    <property type="entry name" value="therm_gnt_kin"/>
    <property type="match status" value="1"/>
</dbReference>
<evidence type="ECO:0000256" key="7">
    <source>
        <dbReference type="ARBA" id="ARBA00022840"/>
    </source>
</evidence>
<dbReference type="GO" id="GO:0046316">
    <property type="term" value="F:gluconokinase activity"/>
    <property type="evidence" value="ECO:0007669"/>
    <property type="project" value="UniProtKB-EC"/>
</dbReference>
<comment type="similarity">
    <text evidence="2 9">Belongs to the gluconokinase GntK/GntV family.</text>
</comment>
<name>A0ABZ2R466_9MICC</name>
<dbReference type="SUPFAM" id="SSF52540">
    <property type="entry name" value="P-loop containing nucleoside triphosphate hydrolases"/>
    <property type="match status" value="1"/>
</dbReference>
<keyword evidence="11" id="KW-1185">Reference proteome</keyword>
<evidence type="ECO:0000256" key="6">
    <source>
        <dbReference type="ARBA" id="ARBA00022777"/>
    </source>
</evidence>